<comment type="caution">
    <text evidence="2">The sequence shown here is derived from an EMBL/GenBank/DDBJ whole genome shotgun (WGS) entry which is preliminary data.</text>
</comment>
<dbReference type="OrthoDB" id="1750978at2759"/>
<evidence type="ECO:0000256" key="1">
    <source>
        <dbReference type="SAM" id="MobiDB-lite"/>
    </source>
</evidence>
<evidence type="ECO:0000313" key="2">
    <source>
        <dbReference type="EMBL" id="GFS31973.1"/>
    </source>
</evidence>
<feature type="compositionally biased region" description="Polar residues" evidence="1">
    <location>
        <begin position="1"/>
        <end position="10"/>
    </location>
</feature>
<sequence length="462" mass="51895">MTNKINQLPSSPLEEFPPRDEPSDHGRSGKIDNRTRLEREFNIMTQGDLDRLIESYSFLIGIHAKIPEEGETILFTHPGELAFYEAAFHASLRLPIHPTIRTILNFYNIYPTQLSLYAWQSVEGVPRVPRSWNTPGKCCNKLPILTDLEDWRFRRVFRKLRPRGFFKVSVVLNSKTFERCFALNRERMVSSRGDNAEDKSADGIDDVAVDEAAQVQVQAQAQELCQNHGSPPSLDRMRISLKKRDQKVKESKGASSSAKPIPIANGVVIQEKHPKDEVLDISPNQTGSKGKEAMPPFETKKKATSVIMPSVKTSGKVTRLVVPGKGTSANPSTIWRPKASILGSPSMAEKILGGVIPPTNKEKVDKLTLDQAITKSFLVIRNKKMGDEVTLHQGWALAVDGEMSRAQKLTSELKEQLAEVRVREQQVMGELKKVTEDWDATMARLEKQWPLSKRQLLRSSNP</sequence>
<feature type="compositionally biased region" description="Basic and acidic residues" evidence="1">
    <location>
        <begin position="16"/>
        <end position="32"/>
    </location>
</feature>
<evidence type="ECO:0000313" key="3">
    <source>
        <dbReference type="Proteomes" id="UP000585474"/>
    </source>
</evidence>
<keyword evidence="3" id="KW-1185">Reference proteome</keyword>
<feature type="region of interest" description="Disordered" evidence="1">
    <location>
        <begin position="1"/>
        <end position="32"/>
    </location>
</feature>
<dbReference type="EMBL" id="BJWL01000154">
    <property type="protein sequence ID" value="GFS31973.1"/>
    <property type="molecule type" value="Genomic_DNA"/>
</dbReference>
<name>A0A7J0DBX8_9ERIC</name>
<gene>
    <name evidence="2" type="ORF">Acr_00g0020190</name>
</gene>
<proteinExistence type="predicted"/>
<protein>
    <submittedName>
        <fullName evidence="2">Uncharacterized protein</fullName>
    </submittedName>
</protein>
<accession>A0A7J0DBX8</accession>
<reference evidence="3" key="1">
    <citation type="submission" date="2019-07" db="EMBL/GenBank/DDBJ databases">
        <title>De Novo Assembly of kiwifruit Actinidia rufa.</title>
        <authorList>
            <person name="Sugita-Konishi S."/>
            <person name="Sato K."/>
            <person name="Mori E."/>
            <person name="Abe Y."/>
            <person name="Kisaki G."/>
            <person name="Hamano K."/>
            <person name="Suezawa K."/>
            <person name="Otani M."/>
            <person name="Fukuda T."/>
            <person name="Manabe T."/>
            <person name="Gomi K."/>
            <person name="Tabuchi M."/>
            <person name="Akimitsu K."/>
            <person name="Kataoka I."/>
        </authorList>
    </citation>
    <scope>NUCLEOTIDE SEQUENCE [LARGE SCALE GENOMIC DNA]</scope>
    <source>
        <strain evidence="3">cv. Fuchu</strain>
    </source>
</reference>
<dbReference type="Proteomes" id="UP000585474">
    <property type="component" value="Unassembled WGS sequence"/>
</dbReference>
<organism evidence="2 3">
    <name type="scientific">Actinidia rufa</name>
    <dbReference type="NCBI Taxonomy" id="165716"/>
    <lineage>
        <taxon>Eukaryota</taxon>
        <taxon>Viridiplantae</taxon>
        <taxon>Streptophyta</taxon>
        <taxon>Embryophyta</taxon>
        <taxon>Tracheophyta</taxon>
        <taxon>Spermatophyta</taxon>
        <taxon>Magnoliopsida</taxon>
        <taxon>eudicotyledons</taxon>
        <taxon>Gunneridae</taxon>
        <taxon>Pentapetalae</taxon>
        <taxon>asterids</taxon>
        <taxon>Ericales</taxon>
        <taxon>Actinidiaceae</taxon>
        <taxon>Actinidia</taxon>
    </lineage>
</organism>
<dbReference type="AlphaFoldDB" id="A0A7J0DBX8"/>